<dbReference type="Pfam" id="PF03776">
    <property type="entry name" value="MinE"/>
    <property type="match status" value="1"/>
</dbReference>
<dbReference type="Gene3D" id="3.30.1070.10">
    <property type="entry name" value="Cell division topological specificity factor MinE"/>
    <property type="match status" value="1"/>
</dbReference>
<dbReference type="EMBL" id="LC564893">
    <property type="protein sequence ID" value="BCG67694.1"/>
    <property type="molecule type" value="Genomic_DNA"/>
</dbReference>
<comment type="function">
    <text evidence="2">Prevents the cell division inhibition by proteins MinC and MinD at internal division sites while permitting inhibition at polar sites.</text>
</comment>
<dbReference type="SUPFAM" id="SSF55229">
    <property type="entry name" value="Cell division protein MinE topological specificity domain"/>
    <property type="match status" value="1"/>
</dbReference>
<dbReference type="InterPro" id="IPR036707">
    <property type="entry name" value="MinE_sf"/>
</dbReference>
<dbReference type="NCBIfam" id="TIGR01215">
    <property type="entry name" value="minE"/>
    <property type="match status" value="1"/>
</dbReference>
<organism evidence="3">
    <name type="scientific">Haptophyceae sp. NIES-3900</name>
    <dbReference type="NCBI Taxonomy" id="2748608"/>
    <lineage>
        <taxon>Eukaryota</taxon>
        <taxon>Haptista</taxon>
        <taxon>Haptophyta</taxon>
    </lineage>
</organism>
<gene>
    <name evidence="2 3" type="primary">minE</name>
</gene>
<dbReference type="InterPro" id="IPR005527">
    <property type="entry name" value="MinE"/>
</dbReference>
<accession>A0A7R7AIF4</accession>
<keyword evidence="2 3" id="KW-0132">Cell division</keyword>
<evidence type="ECO:0000313" key="3">
    <source>
        <dbReference type="EMBL" id="BCG67694.1"/>
    </source>
</evidence>
<keyword evidence="2" id="KW-0131">Cell cycle</keyword>
<evidence type="ECO:0000256" key="1">
    <source>
        <dbReference type="ARBA" id="ARBA00008168"/>
    </source>
</evidence>
<dbReference type="GO" id="GO:0051301">
    <property type="term" value="P:cell division"/>
    <property type="evidence" value="ECO:0007669"/>
    <property type="project" value="UniProtKB-KW"/>
</dbReference>
<reference evidence="3" key="1">
    <citation type="submission" date="2020-06" db="EMBL/GenBank/DDBJ databases">
        <title>Organellar genomes of a novel haptophyte.</title>
        <authorList>
            <person name="Kamikawa R."/>
            <person name="Miyashita H."/>
        </authorList>
    </citation>
    <scope>NUCLEOTIDE SEQUENCE</scope>
    <source>
        <strain evidence="3">NIES-3900</strain>
    </source>
</reference>
<dbReference type="HAMAP" id="MF_00262">
    <property type="entry name" value="MinE"/>
    <property type="match status" value="1"/>
</dbReference>
<comment type="subcellular location">
    <subcellularLocation>
        <location evidence="2">Plastid</location>
        <location evidence="2">Chloroplast</location>
    </subcellularLocation>
</comment>
<protein>
    <recommendedName>
        <fullName evidence="2">Putative cell division topological specificity factor</fullName>
    </recommendedName>
</protein>
<keyword evidence="3" id="KW-0150">Chloroplast</keyword>
<name>A0A7R7AIF4_9EUKA</name>
<geneLocation type="chloroplast" evidence="3"/>
<comment type="similarity">
    <text evidence="1 2">Belongs to the MinE family.</text>
</comment>
<dbReference type="GO" id="GO:0009507">
    <property type="term" value="C:chloroplast"/>
    <property type="evidence" value="ECO:0007669"/>
    <property type="project" value="UniProtKB-SubCell"/>
</dbReference>
<dbReference type="AlphaFoldDB" id="A0A7R7AIF4"/>
<sequence length="92" mass="10760">MISNTFGKIFKRKDKELSSRDDVKQRLKLVLEHDRLSLDAYTLKKIREEILHVVSKYLELDTESLECSVETNNTMTALKANLPIRKIRRNLG</sequence>
<proteinExistence type="inferred from homology"/>
<keyword evidence="3" id="KW-0934">Plastid</keyword>
<evidence type="ECO:0000256" key="2">
    <source>
        <dbReference type="HAMAP-Rule" id="MF_00262"/>
    </source>
</evidence>